<accession>A0A6A8SIW1</accession>
<dbReference type="InterPro" id="IPR046348">
    <property type="entry name" value="SIS_dom_sf"/>
</dbReference>
<dbReference type="InterPro" id="IPR035472">
    <property type="entry name" value="RpiR-like_SIS"/>
</dbReference>
<dbReference type="GO" id="GO:0003700">
    <property type="term" value="F:DNA-binding transcription factor activity"/>
    <property type="evidence" value="ECO:0007669"/>
    <property type="project" value="InterPro"/>
</dbReference>
<dbReference type="EMBL" id="WMQE01000005">
    <property type="protein sequence ID" value="MTK20480.1"/>
    <property type="molecule type" value="Genomic_DNA"/>
</dbReference>
<dbReference type="SUPFAM" id="SSF46689">
    <property type="entry name" value="Homeodomain-like"/>
    <property type="match status" value="1"/>
</dbReference>
<dbReference type="Gene3D" id="1.10.10.10">
    <property type="entry name" value="Winged helix-like DNA-binding domain superfamily/Winged helix DNA-binding domain"/>
    <property type="match status" value="1"/>
</dbReference>
<reference evidence="4 5" key="1">
    <citation type="journal article" date="2019" name="Nat. Med.">
        <title>A library of human gut bacterial isolates paired with longitudinal multiomics data enables mechanistic microbiome research.</title>
        <authorList>
            <person name="Poyet M."/>
            <person name="Groussin M."/>
            <person name="Gibbons S.M."/>
            <person name="Avila-Pacheco J."/>
            <person name="Jiang X."/>
            <person name="Kearney S.M."/>
            <person name="Perrotta A.R."/>
            <person name="Berdy B."/>
            <person name="Zhao S."/>
            <person name="Lieberman T.D."/>
            <person name="Swanson P.K."/>
            <person name="Smith M."/>
            <person name="Roesemann S."/>
            <person name="Alexander J.E."/>
            <person name="Rich S.A."/>
            <person name="Livny J."/>
            <person name="Vlamakis H."/>
            <person name="Clish C."/>
            <person name="Bullock K."/>
            <person name="Deik A."/>
            <person name="Scott J."/>
            <person name="Pierce K.A."/>
            <person name="Xavier R.J."/>
            <person name="Alm E.J."/>
        </authorList>
    </citation>
    <scope>NUCLEOTIDE SEQUENCE [LARGE SCALE GENOMIC DNA]</scope>
    <source>
        <strain evidence="4 5">BIOML-A198</strain>
    </source>
</reference>
<gene>
    <name evidence="4" type="ORF">GMA92_03380</name>
</gene>
<evidence type="ECO:0000313" key="4">
    <source>
        <dbReference type="EMBL" id="MTK20480.1"/>
    </source>
</evidence>
<dbReference type="PANTHER" id="PTHR30514">
    <property type="entry name" value="GLUCOKINASE"/>
    <property type="match status" value="1"/>
</dbReference>
<keyword evidence="1" id="KW-0805">Transcription regulation</keyword>
<dbReference type="AlphaFoldDB" id="A0A6A8SIW1"/>
<dbReference type="CDD" id="cd05013">
    <property type="entry name" value="SIS_RpiR"/>
    <property type="match status" value="1"/>
</dbReference>
<proteinExistence type="predicted"/>
<dbReference type="Pfam" id="PF01418">
    <property type="entry name" value="HTH_6"/>
    <property type="match status" value="1"/>
</dbReference>
<organism evidence="4 5">
    <name type="scientific">Turicibacter sanguinis</name>
    <dbReference type="NCBI Taxonomy" id="154288"/>
    <lineage>
        <taxon>Bacteria</taxon>
        <taxon>Bacillati</taxon>
        <taxon>Bacillota</taxon>
        <taxon>Erysipelotrichia</taxon>
        <taxon>Erysipelotrichales</taxon>
        <taxon>Turicibacteraceae</taxon>
        <taxon>Turicibacter</taxon>
    </lineage>
</organism>
<keyword evidence="2" id="KW-0238">DNA-binding</keyword>
<dbReference type="InterPro" id="IPR000281">
    <property type="entry name" value="HTH_RpiR"/>
</dbReference>
<dbReference type="RefSeq" id="WP_006785390.1">
    <property type="nucleotide sequence ID" value="NZ_CAUWFM010000014.1"/>
</dbReference>
<dbReference type="InterPro" id="IPR047640">
    <property type="entry name" value="RpiR-like"/>
</dbReference>
<sequence>MTFEKMIKCCGNLTPTESQLAQYILRNKEEVQTSSIQSLSEKTFASKSAIHRFCKKIGFEGFNDLKVKIAKDLVEESKGVPHIDVNFPFTALDNHQTIANKLLNLYETTIEDTYQSINLEDFNECVKLLYEADYIDIYTHGHNMNVAKNFQDKMRAIGRKVTCPKSAYDQRMTAVSSNERHVAVIISYSLKATFLPSVIDILKDKKVEIILIGRLGNKIPYQSIQHYLYISDRENLRNRISQFSSHIAMQYMLDLLFSCIFKVDYDENIRYIEEIMNTIDDREIDYED</sequence>
<dbReference type="GO" id="GO:0097367">
    <property type="term" value="F:carbohydrate derivative binding"/>
    <property type="evidence" value="ECO:0007669"/>
    <property type="project" value="InterPro"/>
</dbReference>
<dbReference type="GO" id="GO:0003677">
    <property type="term" value="F:DNA binding"/>
    <property type="evidence" value="ECO:0007669"/>
    <property type="project" value="UniProtKB-KW"/>
</dbReference>
<dbReference type="GO" id="GO:1901135">
    <property type="term" value="P:carbohydrate derivative metabolic process"/>
    <property type="evidence" value="ECO:0007669"/>
    <property type="project" value="InterPro"/>
</dbReference>
<dbReference type="Gene3D" id="3.40.50.10490">
    <property type="entry name" value="Glucose-6-phosphate isomerase like protein, domain 1"/>
    <property type="match status" value="1"/>
</dbReference>
<dbReference type="GeneID" id="60058224"/>
<dbReference type="Pfam" id="PF01380">
    <property type="entry name" value="SIS"/>
    <property type="match status" value="1"/>
</dbReference>
<evidence type="ECO:0000313" key="5">
    <source>
        <dbReference type="Proteomes" id="UP000487649"/>
    </source>
</evidence>
<dbReference type="InterPro" id="IPR036388">
    <property type="entry name" value="WH-like_DNA-bd_sf"/>
</dbReference>
<dbReference type="InterPro" id="IPR001347">
    <property type="entry name" value="SIS_dom"/>
</dbReference>
<dbReference type="PROSITE" id="PS51071">
    <property type="entry name" value="HTH_RPIR"/>
    <property type="match status" value="1"/>
</dbReference>
<protein>
    <submittedName>
        <fullName evidence="4">SIS domain-containing protein</fullName>
    </submittedName>
</protein>
<evidence type="ECO:0000256" key="3">
    <source>
        <dbReference type="ARBA" id="ARBA00023163"/>
    </source>
</evidence>
<dbReference type="SUPFAM" id="SSF53697">
    <property type="entry name" value="SIS domain"/>
    <property type="match status" value="1"/>
</dbReference>
<evidence type="ECO:0000256" key="2">
    <source>
        <dbReference type="ARBA" id="ARBA00023125"/>
    </source>
</evidence>
<evidence type="ECO:0000256" key="1">
    <source>
        <dbReference type="ARBA" id="ARBA00023015"/>
    </source>
</evidence>
<comment type="caution">
    <text evidence="4">The sequence shown here is derived from an EMBL/GenBank/DDBJ whole genome shotgun (WGS) entry which is preliminary data.</text>
</comment>
<dbReference type="Proteomes" id="UP000487649">
    <property type="component" value="Unassembled WGS sequence"/>
</dbReference>
<dbReference type="InterPro" id="IPR009057">
    <property type="entry name" value="Homeodomain-like_sf"/>
</dbReference>
<name>A0A6A8SIW1_9FIRM</name>
<keyword evidence="3" id="KW-0804">Transcription</keyword>
<dbReference type="PANTHER" id="PTHR30514:SF10">
    <property type="entry name" value="MURR_RPIR FAMILY TRANSCRIPTIONAL REGULATOR"/>
    <property type="match status" value="1"/>
</dbReference>